<reference evidence="2" key="1">
    <citation type="submission" date="2010-05" db="EMBL/GenBank/DDBJ databases">
        <title>Complete sequence of Methylotenera sp. 301.</title>
        <authorList>
            <person name="Lucas S."/>
            <person name="Copeland A."/>
            <person name="Lapidus A."/>
            <person name="Cheng J.-F."/>
            <person name="Bruce D."/>
            <person name="Goodwin L."/>
            <person name="Pitluck S."/>
            <person name="Clum A."/>
            <person name="Land M."/>
            <person name="Hauser L."/>
            <person name="Kyrpides N."/>
            <person name="Ivanova N."/>
            <person name="Chistoservova L."/>
            <person name="Kalyuzhnaya M."/>
            <person name="Woyke T."/>
        </authorList>
    </citation>
    <scope>NUCLEOTIDE SEQUENCE [LARGE SCALE GENOMIC DNA]</scope>
    <source>
        <strain evidence="2">301</strain>
    </source>
</reference>
<dbReference type="Proteomes" id="UP000000383">
    <property type="component" value="Chromosome"/>
</dbReference>
<name>D7DKD0_METV0</name>
<organism evidence="1 2">
    <name type="scientific">Methylotenera versatilis (strain 301)</name>
    <dbReference type="NCBI Taxonomy" id="666681"/>
    <lineage>
        <taxon>Bacteria</taxon>
        <taxon>Pseudomonadati</taxon>
        <taxon>Pseudomonadota</taxon>
        <taxon>Betaproteobacteria</taxon>
        <taxon>Nitrosomonadales</taxon>
        <taxon>Methylophilaceae</taxon>
        <taxon>Methylotenera</taxon>
    </lineage>
</organism>
<keyword evidence="2" id="KW-1185">Reference proteome</keyword>
<dbReference type="AlphaFoldDB" id="D7DKD0"/>
<dbReference type="EMBL" id="CP002056">
    <property type="protein sequence ID" value="ADI28515.1"/>
    <property type="molecule type" value="Genomic_DNA"/>
</dbReference>
<gene>
    <name evidence="1" type="ordered locus">M301_0127</name>
</gene>
<evidence type="ECO:0000313" key="2">
    <source>
        <dbReference type="Proteomes" id="UP000000383"/>
    </source>
</evidence>
<dbReference type="HOGENOM" id="CLU_3170175_0_0_4"/>
<protein>
    <submittedName>
        <fullName evidence="1">Uncharacterized protein</fullName>
    </submittedName>
</protein>
<reference evidence="1 2" key="2">
    <citation type="journal article" date="2011" name="J. Bacteriol.">
        <title>Genomes of three methylotrophs from a single niche uncover genetic and metabolic divergence of Methylophilaceae.</title>
        <authorList>
            <person name="Lapidus A."/>
            <person name="Clum A."/>
            <person name="Labutti K."/>
            <person name="Kaluzhnaya M.G."/>
            <person name="Lim S."/>
            <person name="Beck D.A."/>
            <person name="Glavina Del Rio T."/>
            <person name="Nolan M."/>
            <person name="Mavromatis K."/>
            <person name="Huntemann M."/>
            <person name="Lucas S."/>
            <person name="Lidstrom M.E."/>
            <person name="Ivanova N."/>
            <person name="Chistoserdova L."/>
        </authorList>
    </citation>
    <scope>NUCLEOTIDE SEQUENCE [LARGE SCALE GENOMIC DNA]</scope>
    <source>
        <strain evidence="1 2">301</strain>
    </source>
</reference>
<accession>D7DKD0</accession>
<evidence type="ECO:0000313" key="1">
    <source>
        <dbReference type="EMBL" id="ADI28515.1"/>
    </source>
</evidence>
<dbReference type="KEGG" id="meh:M301_0127"/>
<dbReference type="RefSeq" id="WP_013146832.1">
    <property type="nucleotide sequence ID" value="NC_014207.1"/>
</dbReference>
<sequence precursor="true">MKKIISNTTDVKFNSFVNLKSKFIMGYTVASLCSMPAFESHTANLSA</sequence>
<proteinExistence type="predicted"/>